<dbReference type="InterPro" id="IPR004879">
    <property type="entry name" value="Ssp411-like_TRX"/>
</dbReference>
<evidence type="ECO:0000313" key="5">
    <source>
        <dbReference type="Proteomes" id="UP000256601"/>
    </source>
</evidence>
<dbReference type="VEuPathDB" id="FungiDB:YALI1_C32223g"/>
<dbReference type="OrthoDB" id="1923667at2759"/>
<dbReference type="Pfam" id="PF03190">
    <property type="entry name" value="Thioredox_DsbH"/>
    <property type="match status" value="1"/>
</dbReference>
<evidence type="ECO:0000313" key="4">
    <source>
        <dbReference type="EMBL" id="RDW24748.1"/>
    </source>
</evidence>
<dbReference type="SUPFAM" id="SSF48208">
    <property type="entry name" value="Six-hairpin glycosidases"/>
    <property type="match status" value="1"/>
</dbReference>
<dbReference type="RefSeq" id="XP_002143043.1">
    <property type="nucleotide sequence ID" value="XM_002143007.1"/>
</dbReference>
<organism evidence="3">
    <name type="scientific">Yarrowia lipolytica</name>
    <name type="common">Candida lipolytica</name>
    <dbReference type="NCBI Taxonomy" id="4952"/>
    <lineage>
        <taxon>Eukaryota</taxon>
        <taxon>Fungi</taxon>
        <taxon>Dikarya</taxon>
        <taxon>Ascomycota</taxon>
        <taxon>Saccharomycotina</taxon>
        <taxon>Dipodascomycetes</taxon>
        <taxon>Dipodascales</taxon>
        <taxon>Dipodascales incertae sedis</taxon>
        <taxon>Yarrowia</taxon>
    </lineage>
</organism>
<dbReference type="VEuPathDB" id="FungiDB:YALI0_C23379g"/>
<reference evidence="3" key="1">
    <citation type="journal article" date="2016" name="PLoS ONE">
        <title>Sequence Assembly of Yarrowia lipolytica Strain W29/CLIB89 Shows Transposable Element Diversity.</title>
        <authorList>
            <person name="Magnan C."/>
            <person name="Yu J."/>
            <person name="Chang I."/>
            <person name="Jahn E."/>
            <person name="Kanomata Y."/>
            <person name="Wu J."/>
            <person name="Zeller M."/>
            <person name="Oakes M."/>
            <person name="Baldi P."/>
            <person name="Sandmeyer S."/>
        </authorList>
    </citation>
    <scope>NUCLEOTIDE SEQUENCE [LARGE SCALE GENOMIC DNA]</scope>
    <source>
        <strain evidence="3">CLIB89</strain>
    </source>
</reference>
<evidence type="ECO:0000259" key="2">
    <source>
        <dbReference type="Pfam" id="PF03190"/>
    </source>
</evidence>
<dbReference type="InterPro" id="IPR036249">
    <property type="entry name" value="Thioredoxin-like_sf"/>
</dbReference>
<dbReference type="InterPro" id="IPR012341">
    <property type="entry name" value="6hp_glycosidase-like_sf"/>
</dbReference>
<proteinExistence type="predicted"/>
<feature type="domain" description="Spermatogenesis-associated protein 20-like TRX" evidence="2">
    <location>
        <begin position="26"/>
        <end position="151"/>
    </location>
</feature>
<dbReference type="Gene3D" id="1.50.10.10">
    <property type="match status" value="1"/>
</dbReference>
<dbReference type="KEGG" id="yli:7009480"/>
<dbReference type="InterPro" id="IPR024705">
    <property type="entry name" value="Ssp411"/>
</dbReference>
<dbReference type="eggNOG" id="KOG2244">
    <property type="taxonomic scope" value="Eukaryota"/>
</dbReference>
<name>A0A1D8NCF1_YARLL</name>
<reference evidence="4 5" key="2">
    <citation type="submission" date="2018-07" db="EMBL/GenBank/DDBJ databases">
        <title>Draft Genome Assemblies for Five Robust Yarrowia lipolytica Strains Exhibiting High Lipid Production and Pentose Sugar Utilization and Sugar Alcohol Secretion from Undetoxified Lignocellulosic Biomass Hydrolysates.</title>
        <authorList>
            <consortium name="DOE Joint Genome Institute"/>
            <person name="Walker C."/>
            <person name="Ryu S."/>
            <person name="Na H."/>
            <person name="Zane M."/>
            <person name="LaButti K."/>
            <person name="Lipzen A."/>
            <person name="Haridas S."/>
            <person name="Barry K."/>
            <person name="Grigoriev I.V."/>
            <person name="Quarterman J."/>
            <person name="Slininger P."/>
            <person name="Dien B."/>
            <person name="Trinh C.T."/>
        </authorList>
    </citation>
    <scope>NUCLEOTIDE SEQUENCE [LARGE SCALE GENOMIC DNA]</scope>
    <source>
        <strain evidence="4 5">YB392</strain>
    </source>
</reference>
<dbReference type="PANTHER" id="PTHR42899">
    <property type="entry name" value="SPERMATOGENESIS-ASSOCIATED PROTEIN 20"/>
    <property type="match status" value="1"/>
</dbReference>
<dbReference type="SUPFAM" id="SSF52833">
    <property type="entry name" value="Thioredoxin-like"/>
    <property type="match status" value="1"/>
</dbReference>
<dbReference type="GO" id="GO:0005975">
    <property type="term" value="P:carbohydrate metabolic process"/>
    <property type="evidence" value="ECO:0007669"/>
    <property type="project" value="InterPro"/>
</dbReference>
<evidence type="ECO:0000256" key="1">
    <source>
        <dbReference type="SAM" id="MobiDB-lite"/>
    </source>
</evidence>
<dbReference type="CDD" id="cd02955">
    <property type="entry name" value="SSP411"/>
    <property type="match status" value="1"/>
</dbReference>
<feature type="region of interest" description="Disordered" evidence="1">
    <location>
        <begin position="153"/>
        <end position="174"/>
    </location>
</feature>
<dbReference type="GO" id="GO:0004553">
    <property type="term" value="F:hydrolase activity, hydrolyzing O-glycosyl compounds"/>
    <property type="evidence" value="ECO:0007669"/>
    <property type="project" value="UniProtKB-ARBA"/>
</dbReference>
<dbReference type="Proteomes" id="UP000182444">
    <property type="component" value="Chromosome 1C"/>
</dbReference>
<evidence type="ECO:0000313" key="3">
    <source>
        <dbReference type="EMBL" id="AOW03304.1"/>
    </source>
</evidence>
<dbReference type="InterPro" id="IPR008928">
    <property type="entry name" value="6-hairpin_glycosidase_sf"/>
</dbReference>
<dbReference type="PIRSF" id="PIRSF006402">
    <property type="entry name" value="UCP006402_thioredoxin"/>
    <property type="match status" value="1"/>
</dbReference>
<dbReference type="OMA" id="PFYFGTY"/>
<gene>
    <name evidence="4" type="ORF">B0I71DRAFT_133740</name>
    <name evidence="3" type="ORF">YALI1_C32223g</name>
</gene>
<dbReference type="EMBL" id="KZ859022">
    <property type="protein sequence ID" value="RDW24748.1"/>
    <property type="molecule type" value="Genomic_DNA"/>
</dbReference>
<dbReference type="PANTHER" id="PTHR42899:SF1">
    <property type="entry name" value="SPERMATOGENESIS-ASSOCIATED PROTEIN 20"/>
    <property type="match status" value="1"/>
</dbReference>
<dbReference type="GeneID" id="7009480"/>
<dbReference type="AlphaFoldDB" id="A0A1D8NCF1"/>
<dbReference type="Gene3D" id="3.40.30.10">
    <property type="entry name" value="Glutaredoxin"/>
    <property type="match status" value="1"/>
</dbReference>
<sequence>MLRLAKRQLYRNYSSSASAAPVQLTNVLKDSPSPYLQAHKNNPVAWQEWNKDTLKLAREANKPLFLSIGYNSCHWCHVMNDESFNNPAIAEKLNKNFIPVKVDREERPDLDAIYQMYQQVSSGSGGWPLNVFVLPETLEPIYGGTYWEGPETEKKRLTEKGEPVNKEGMVDEKPQSAAKFSDVLDRVGHVWNADPQWCIDAGKDTGDKLKNLLQLHTVGDPLTDAPFDEAMYEDTREHFEAVYDARNGGFGTAPKFPCAYQLSFMLNHPEMQKDTNMPTDLPHMALHTLAKIAVGGIKDQVGNGVARYSVSADWVLPHFEKMLYDQALLLEAYCDAYNWVQIHDEPHDWYSYVNDMIRDLTIYLTSGDIVAPKGFYAGVDADSQAEDGGKMIEGGYYLWTAAQFHKALQPMKNPMDRDMAAAYFDIQDMGNVTSDQDPHNELWFQNVLAPNYSYEKLGKTFGKKPNHVEAAIKEAKTLLRKYREENRVAPEVDSKIVTAWNGLAIGALAKASVILKSIDPELAETALAKAISSADFILEEHVRDSHGVQELARFSSNGVLSTSEGTDADFAFLISGLLNLYDVTGDRKYLENASSLQDSMITKMYDTENGGFYAVSTEVADELLFRPKTTFDASEPSPNGVALTNLQRLQRHGIDATNVGRPYEGYEGGIIGAFKEDIRAQPWSYTTFLV</sequence>
<dbReference type="Proteomes" id="UP000256601">
    <property type="component" value="Unassembled WGS sequence"/>
</dbReference>
<protein>
    <recommendedName>
        <fullName evidence="2">Spermatogenesis-associated protein 20-like TRX domain-containing protein</fullName>
    </recommendedName>
</protein>
<accession>A0A1D8NCF1</accession>
<dbReference type="EMBL" id="CP017555">
    <property type="protein sequence ID" value="AOW03304.1"/>
    <property type="molecule type" value="Genomic_DNA"/>
</dbReference>